<dbReference type="eggNOG" id="COG1073">
    <property type="taxonomic scope" value="Bacteria"/>
</dbReference>
<accession>A6DKM9</accession>
<evidence type="ECO:0000313" key="3">
    <source>
        <dbReference type="Proteomes" id="UP000004947"/>
    </source>
</evidence>
<proteinExistence type="predicted"/>
<dbReference type="Gene3D" id="3.40.50.1820">
    <property type="entry name" value="alpha/beta hydrolase"/>
    <property type="match status" value="1"/>
</dbReference>
<dbReference type="OrthoDB" id="234896at2"/>
<keyword evidence="3" id="KW-1185">Reference proteome</keyword>
<evidence type="ECO:0000256" key="1">
    <source>
        <dbReference type="SAM" id="SignalP"/>
    </source>
</evidence>
<feature type="signal peptide" evidence="1">
    <location>
        <begin position="1"/>
        <end position="17"/>
    </location>
</feature>
<dbReference type="SUPFAM" id="SSF53474">
    <property type="entry name" value="alpha/beta-Hydrolases"/>
    <property type="match status" value="1"/>
</dbReference>
<reference evidence="2 3" key="1">
    <citation type="journal article" date="2010" name="J. Bacteriol.">
        <title>Genome sequence of Lentisphaera araneosa HTCC2155T, the type species of the order Lentisphaerales in the phylum Lentisphaerae.</title>
        <authorList>
            <person name="Thrash J.C."/>
            <person name="Cho J.C."/>
            <person name="Vergin K.L."/>
            <person name="Morris R.M."/>
            <person name="Giovannoni S.J."/>
        </authorList>
    </citation>
    <scope>NUCLEOTIDE SEQUENCE [LARGE SCALE GENOMIC DNA]</scope>
    <source>
        <strain evidence="2 3">HTCC2155</strain>
    </source>
</reference>
<sequence length="246" mass="27803">MRLLSILLFTFCLSVSAEEIKTSQWKGFERHDFKFENRKAHVVVPKKAMEGKPWVWRAKQNPEKVNAIYAEAPVCDIKSWPGGKGKGVGAKAQWTQSQKVYEMDEAGLMAWKGNPIDDIALLAKAGVPLFFVTHKDDMIVPNAENTDVLVNKYREAGGEAQVHVHTGESKSKGHHFKIEKVDEAVEFILKNSKKEGNSRRAAKIARKRSHQFATLADRSQAYCRSAFGPQEREKLSAIRWQITILL</sequence>
<dbReference type="EMBL" id="ABCK01000007">
    <property type="protein sequence ID" value="EDM27927.1"/>
    <property type="molecule type" value="Genomic_DNA"/>
</dbReference>
<gene>
    <name evidence="2" type="ORF">LNTAR_00960</name>
</gene>
<feature type="chain" id="PRO_5002694085" evidence="1">
    <location>
        <begin position="18"/>
        <end position="246"/>
    </location>
</feature>
<dbReference type="Proteomes" id="UP000004947">
    <property type="component" value="Unassembled WGS sequence"/>
</dbReference>
<organism evidence="2 3">
    <name type="scientific">Lentisphaera araneosa HTCC2155</name>
    <dbReference type="NCBI Taxonomy" id="313628"/>
    <lineage>
        <taxon>Bacteria</taxon>
        <taxon>Pseudomonadati</taxon>
        <taxon>Lentisphaerota</taxon>
        <taxon>Lentisphaeria</taxon>
        <taxon>Lentisphaerales</taxon>
        <taxon>Lentisphaeraceae</taxon>
        <taxon>Lentisphaera</taxon>
    </lineage>
</organism>
<dbReference type="InterPro" id="IPR029058">
    <property type="entry name" value="AB_hydrolase_fold"/>
</dbReference>
<keyword evidence="1" id="KW-0732">Signal</keyword>
<dbReference type="AlphaFoldDB" id="A6DKM9"/>
<dbReference type="RefSeq" id="WP_007278441.1">
    <property type="nucleotide sequence ID" value="NZ_ABCK01000007.1"/>
</dbReference>
<dbReference type="eggNOG" id="COG1506">
    <property type="taxonomic scope" value="Bacteria"/>
</dbReference>
<dbReference type="STRING" id="313628.LNTAR_00960"/>
<comment type="caution">
    <text evidence="2">The sequence shown here is derived from an EMBL/GenBank/DDBJ whole genome shotgun (WGS) entry which is preliminary data.</text>
</comment>
<name>A6DKM9_9BACT</name>
<evidence type="ECO:0000313" key="2">
    <source>
        <dbReference type="EMBL" id="EDM27927.1"/>
    </source>
</evidence>
<protein>
    <submittedName>
        <fullName evidence="2">Uncharacterized protein</fullName>
    </submittedName>
</protein>